<protein>
    <submittedName>
        <fullName evidence="1">CLUMA_CG018331, isoform A</fullName>
    </submittedName>
</protein>
<gene>
    <name evidence="1" type="ORF">CLUMA_CG018331</name>
</gene>
<keyword evidence="2" id="KW-1185">Reference proteome</keyword>
<sequence>MSGTYISAVFISFDMFVEHSSNQSSEKVQHELKNICKLSESFILLVIRDKLNYDPETKSISHFGSCSVKYIFCLVEKTFQVEVCGLKRVIYIIVQHTNSSHKFFIISDRFNDVTLNINVCQVIRN</sequence>
<dbReference type="EMBL" id="CVRI01000064">
    <property type="protein sequence ID" value="CRL05326.1"/>
    <property type="molecule type" value="Genomic_DNA"/>
</dbReference>
<reference evidence="1 2" key="1">
    <citation type="submission" date="2015-04" db="EMBL/GenBank/DDBJ databases">
        <authorList>
            <person name="Syromyatnikov M.Y."/>
            <person name="Popov V.N."/>
        </authorList>
    </citation>
    <scope>NUCLEOTIDE SEQUENCE [LARGE SCALE GENOMIC DNA]</scope>
</reference>
<evidence type="ECO:0000313" key="1">
    <source>
        <dbReference type="EMBL" id="CRL05326.1"/>
    </source>
</evidence>
<proteinExistence type="predicted"/>
<dbReference type="Proteomes" id="UP000183832">
    <property type="component" value="Unassembled WGS sequence"/>
</dbReference>
<accession>A0A1J1J1K6</accession>
<dbReference type="AlphaFoldDB" id="A0A1J1J1K6"/>
<name>A0A1J1J1K6_9DIPT</name>
<organism evidence="1 2">
    <name type="scientific">Clunio marinus</name>
    <dbReference type="NCBI Taxonomy" id="568069"/>
    <lineage>
        <taxon>Eukaryota</taxon>
        <taxon>Metazoa</taxon>
        <taxon>Ecdysozoa</taxon>
        <taxon>Arthropoda</taxon>
        <taxon>Hexapoda</taxon>
        <taxon>Insecta</taxon>
        <taxon>Pterygota</taxon>
        <taxon>Neoptera</taxon>
        <taxon>Endopterygota</taxon>
        <taxon>Diptera</taxon>
        <taxon>Nematocera</taxon>
        <taxon>Chironomoidea</taxon>
        <taxon>Chironomidae</taxon>
        <taxon>Clunio</taxon>
    </lineage>
</organism>
<evidence type="ECO:0000313" key="2">
    <source>
        <dbReference type="Proteomes" id="UP000183832"/>
    </source>
</evidence>